<comment type="caution">
    <text evidence="1">The sequence shown here is derived from an EMBL/GenBank/DDBJ whole genome shotgun (WGS) entry which is preliminary data.</text>
</comment>
<gene>
    <name evidence="1" type="ORF">GCM10011379_40810</name>
</gene>
<protein>
    <submittedName>
        <fullName evidence="1">Uncharacterized protein</fullName>
    </submittedName>
</protein>
<dbReference type="AlphaFoldDB" id="A0A917J2Z9"/>
<dbReference type="EMBL" id="BMIB01000004">
    <property type="protein sequence ID" value="GGH76251.1"/>
    <property type="molecule type" value="Genomic_DNA"/>
</dbReference>
<keyword evidence="2" id="KW-1185">Reference proteome</keyword>
<sequence length="208" mass="23939">MKKYKDFMPKADTQFRTWTELWKIDFPRLVALTLPHVQLAEQQSHLQLSQKAIDIIDEVERAKMKLAALVSEKEMIKKEFTAAARTYINMAKATPQFKEEGILGIGITCTNQTLDLNDMRPAIKTAVFPHHVEVSFKKHHVLSVAIYCRLPQDKGKWTLVGKCSKSPFIDKTPLRIENKPEKREYMAIYTDVQELMGHQSDICMVTFG</sequence>
<evidence type="ECO:0000313" key="2">
    <source>
        <dbReference type="Proteomes" id="UP000627292"/>
    </source>
</evidence>
<organism evidence="1 2">
    <name type="scientific">Filimonas zeae</name>
    <dbReference type="NCBI Taxonomy" id="1737353"/>
    <lineage>
        <taxon>Bacteria</taxon>
        <taxon>Pseudomonadati</taxon>
        <taxon>Bacteroidota</taxon>
        <taxon>Chitinophagia</taxon>
        <taxon>Chitinophagales</taxon>
        <taxon>Chitinophagaceae</taxon>
        <taxon>Filimonas</taxon>
    </lineage>
</organism>
<reference evidence="1" key="1">
    <citation type="journal article" date="2014" name="Int. J. Syst. Evol. Microbiol.">
        <title>Complete genome sequence of Corynebacterium casei LMG S-19264T (=DSM 44701T), isolated from a smear-ripened cheese.</title>
        <authorList>
            <consortium name="US DOE Joint Genome Institute (JGI-PGF)"/>
            <person name="Walter F."/>
            <person name="Albersmeier A."/>
            <person name="Kalinowski J."/>
            <person name="Ruckert C."/>
        </authorList>
    </citation>
    <scope>NUCLEOTIDE SEQUENCE</scope>
    <source>
        <strain evidence="1">CGMCC 1.15290</strain>
    </source>
</reference>
<proteinExistence type="predicted"/>
<reference evidence="1" key="2">
    <citation type="submission" date="2020-09" db="EMBL/GenBank/DDBJ databases">
        <authorList>
            <person name="Sun Q."/>
            <person name="Zhou Y."/>
        </authorList>
    </citation>
    <scope>NUCLEOTIDE SEQUENCE</scope>
    <source>
        <strain evidence="1">CGMCC 1.15290</strain>
    </source>
</reference>
<name>A0A917J2Z9_9BACT</name>
<evidence type="ECO:0000313" key="1">
    <source>
        <dbReference type="EMBL" id="GGH76251.1"/>
    </source>
</evidence>
<accession>A0A917J2Z9</accession>
<dbReference type="Proteomes" id="UP000627292">
    <property type="component" value="Unassembled WGS sequence"/>
</dbReference>